<keyword evidence="16" id="KW-1185">Reference proteome</keyword>
<feature type="signal peptide" evidence="14">
    <location>
        <begin position="1"/>
        <end position="29"/>
    </location>
</feature>
<evidence type="ECO:0000256" key="12">
    <source>
        <dbReference type="ARBA" id="ARBA00025427"/>
    </source>
</evidence>
<sequence length="212" mass="24096">MRCHGRPWAVLAAVTKGLLILWAVPGQEGRPLKAPTVQQTQALVKLMAEDAQELFTFYEKDQHLAIHNICRTNEPPHWLQGPVKGPCVLQRLWQPMVRMDQALQDIIRHQRDLSPPGAEILRRLNNTHRNVRGLLNNLAGLFPALSPRPSHRPPPSPAGPTSIFKQKLQGCRILWSYARFMARSSAQLEARGGRRCRERRRSQRGSRTPARP</sequence>
<dbReference type="SUPFAM" id="SSF47266">
    <property type="entry name" value="4-helical cytokines"/>
    <property type="match status" value="1"/>
</dbReference>
<accession>A0ABQ9DS73</accession>
<proteinExistence type="inferred from homology"/>
<evidence type="ECO:0000256" key="1">
    <source>
        <dbReference type="ARBA" id="ARBA00004496"/>
    </source>
</evidence>
<dbReference type="InterPro" id="IPR001581">
    <property type="entry name" value="Leukemia_IF/oncostatin"/>
</dbReference>
<feature type="compositionally biased region" description="Basic residues" evidence="13">
    <location>
        <begin position="193"/>
        <end position="204"/>
    </location>
</feature>
<name>A0ABQ9DS73_9PASS</name>
<dbReference type="Pfam" id="PF01291">
    <property type="entry name" value="LIF_OSM"/>
    <property type="match status" value="1"/>
</dbReference>
<evidence type="ECO:0000313" key="16">
    <source>
        <dbReference type="Proteomes" id="UP001145742"/>
    </source>
</evidence>
<dbReference type="Proteomes" id="UP001145742">
    <property type="component" value="Unassembled WGS sequence"/>
</dbReference>
<keyword evidence="9" id="KW-0221">Differentiation</keyword>
<evidence type="ECO:0000256" key="14">
    <source>
        <dbReference type="SAM" id="SignalP"/>
    </source>
</evidence>
<gene>
    <name evidence="15" type="ORF">WISP_10109</name>
</gene>
<dbReference type="InterPro" id="IPR000151">
    <property type="entry name" value="Ciliary_neurotrophic_fac_CNTF"/>
</dbReference>
<dbReference type="InterPro" id="IPR009079">
    <property type="entry name" value="4_helix_cytokine-like_core"/>
</dbReference>
<comment type="similarity">
    <text evidence="3">Belongs to the CNTF family.</text>
</comment>
<dbReference type="PANTHER" id="PTHR15196">
    <property type="entry name" value="CILIARY NEUROTROPHIC FACTOR"/>
    <property type="match status" value="1"/>
</dbReference>
<keyword evidence="7" id="KW-0202">Cytokine</keyword>
<evidence type="ECO:0000256" key="4">
    <source>
        <dbReference type="ARBA" id="ARBA00015150"/>
    </source>
</evidence>
<evidence type="ECO:0000256" key="3">
    <source>
        <dbReference type="ARBA" id="ARBA00007988"/>
    </source>
</evidence>
<comment type="function">
    <text evidence="12">CNTF is a survival factor for various neuronal cell types. Seems to prevent the degeneration of motor axons after axotomy.</text>
</comment>
<evidence type="ECO:0000256" key="11">
    <source>
        <dbReference type="ARBA" id="ARBA00023030"/>
    </source>
</evidence>
<evidence type="ECO:0000256" key="2">
    <source>
        <dbReference type="ARBA" id="ARBA00004613"/>
    </source>
</evidence>
<keyword evidence="5" id="KW-0217">Developmental protein</keyword>
<evidence type="ECO:0000256" key="13">
    <source>
        <dbReference type="SAM" id="MobiDB-lite"/>
    </source>
</evidence>
<evidence type="ECO:0000313" key="15">
    <source>
        <dbReference type="EMBL" id="KAJ7427029.1"/>
    </source>
</evidence>
<dbReference type="SMART" id="SM00080">
    <property type="entry name" value="LIF_OSM"/>
    <property type="match status" value="1"/>
</dbReference>
<evidence type="ECO:0000256" key="6">
    <source>
        <dbReference type="ARBA" id="ARBA00022490"/>
    </source>
</evidence>
<dbReference type="EMBL" id="WHWB01032092">
    <property type="protein sequence ID" value="KAJ7427029.1"/>
    <property type="molecule type" value="Genomic_DNA"/>
</dbReference>
<keyword evidence="10" id="KW-0524">Neurogenesis</keyword>
<comment type="subcellular location">
    <subcellularLocation>
        <location evidence="1">Cytoplasm</location>
    </subcellularLocation>
    <subcellularLocation>
        <location evidence="2">Secreted</location>
    </subcellularLocation>
</comment>
<keyword evidence="11" id="KW-0339">Growth factor</keyword>
<feature type="region of interest" description="Disordered" evidence="13">
    <location>
        <begin position="188"/>
        <end position="212"/>
    </location>
</feature>
<protein>
    <recommendedName>
        <fullName evidence="4">Ciliary neurotrophic factor</fullName>
    </recommendedName>
</protein>
<dbReference type="Gene3D" id="1.20.1250.10">
    <property type="match status" value="1"/>
</dbReference>
<reference evidence="15" key="1">
    <citation type="submission" date="2019-10" db="EMBL/GenBank/DDBJ databases">
        <authorList>
            <person name="Soares A.E.R."/>
            <person name="Aleixo A."/>
            <person name="Schneider P."/>
            <person name="Miyaki C.Y."/>
            <person name="Schneider M.P."/>
            <person name="Mello C."/>
            <person name="Vasconcelos A.T.R."/>
        </authorList>
    </citation>
    <scope>NUCLEOTIDE SEQUENCE</scope>
    <source>
        <tissue evidence="15">Muscle</tissue>
    </source>
</reference>
<evidence type="ECO:0000256" key="10">
    <source>
        <dbReference type="ARBA" id="ARBA00022902"/>
    </source>
</evidence>
<evidence type="ECO:0000256" key="5">
    <source>
        <dbReference type="ARBA" id="ARBA00022473"/>
    </source>
</evidence>
<keyword evidence="14" id="KW-0732">Signal</keyword>
<organism evidence="15 16">
    <name type="scientific">Willisornis vidua</name>
    <name type="common">Xingu scale-backed antbird</name>
    <dbReference type="NCBI Taxonomy" id="1566151"/>
    <lineage>
        <taxon>Eukaryota</taxon>
        <taxon>Metazoa</taxon>
        <taxon>Chordata</taxon>
        <taxon>Craniata</taxon>
        <taxon>Vertebrata</taxon>
        <taxon>Euteleostomi</taxon>
        <taxon>Archelosauria</taxon>
        <taxon>Archosauria</taxon>
        <taxon>Dinosauria</taxon>
        <taxon>Saurischia</taxon>
        <taxon>Theropoda</taxon>
        <taxon>Coelurosauria</taxon>
        <taxon>Aves</taxon>
        <taxon>Neognathae</taxon>
        <taxon>Neoaves</taxon>
        <taxon>Telluraves</taxon>
        <taxon>Australaves</taxon>
        <taxon>Passeriformes</taxon>
        <taxon>Thamnophilidae</taxon>
        <taxon>Willisornis</taxon>
    </lineage>
</organism>
<dbReference type="PANTHER" id="PTHR15196:SF0">
    <property type="entry name" value="CILIARY NEUROTROPHIC FACTOR"/>
    <property type="match status" value="1"/>
</dbReference>
<comment type="caution">
    <text evidence="15">The sequence shown here is derived from an EMBL/GenBank/DDBJ whole genome shotgun (WGS) entry which is preliminary data.</text>
</comment>
<feature type="chain" id="PRO_5047402487" description="Ciliary neurotrophic factor" evidence="14">
    <location>
        <begin position="30"/>
        <end position="212"/>
    </location>
</feature>
<keyword evidence="8" id="KW-0964">Secreted</keyword>
<evidence type="ECO:0000256" key="9">
    <source>
        <dbReference type="ARBA" id="ARBA00022782"/>
    </source>
</evidence>
<keyword evidence="6" id="KW-0963">Cytoplasm</keyword>
<evidence type="ECO:0000256" key="7">
    <source>
        <dbReference type="ARBA" id="ARBA00022514"/>
    </source>
</evidence>
<evidence type="ECO:0000256" key="8">
    <source>
        <dbReference type="ARBA" id="ARBA00022525"/>
    </source>
</evidence>